<name>A0A2G8JGE1_STIJA</name>
<dbReference type="SMART" id="SM00365">
    <property type="entry name" value="LRR_SD22"/>
    <property type="match status" value="4"/>
</dbReference>
<dbReference type="PROSITE" id="PS51450">
    <property type="entry name" value="LRR"/>
    <property type="match status" value="1"/>
</dbReference>
<dbReference type="EMBL" id="MRZV01002065">
    <property type="protein sequence ID" value="PIK34834.1"/>
    <property type="molecule type" value="Genomic_DNA"/>
</dbReference>
<dbReference type="Gene3D" id="3.80.10.10">
    <property type="entry name" value="Ribonuclease Inhibitor"/>
    <property type="match status" value="1"/>
</dbReference>
<keyword evidence="1" id="KW-0433">Leucine-rich repeat</keyword>
<dbReference type="STRING" id="307972.A0A2G8JGE1"/>
<accession>A0A2G8JGE1</accession>
<dbReference type="InterPro" id="IPR050836">
    <property type="entry name" value="SDS22/Internalin_LRR"/>
</dbReference>
<dbReference type="PANTHER" id="PTHR46652">
    <property type="entry name" value="LEUCINE-RICH REPEAT AND IQ DOMAIN-CONTAINING PROTEIN 1-RELATED"/>
    <property type="match status" value="1"/>
</dbReference>
<keyword evidence="5" id="KW-1185">Reference proteome</keyword>
<dbReference type="OrthoDB" id="6334211at2759"/>
<evidence type="ECO:0000256" key="1">
    <source>
        <dbReference type="ARBA" id="ARBA00022614"/>
    </source>
</evidence>
<feature type="region of interest" description="Disordered" evidence="3">
    <location>
        <begin position="39"/>
        <end position="69"/>
    </location>
</feature>
<dbReference type="AlphaFoldDB" id="A0A2G8JGE1"/>
<organism evidence="4 5">
    <name type="scientific">Stichopus japonicus</name>
    <name type="common">Sea cucumber</name>
    <dbReference type="NCBI Taxonomy" id="307972"/>
    <lineage>
        <taxon>Eukaryota</taxon>
        <taxon>Metazoa</taxon>
        <taxon>Echinodermata</taxon>
        <taxon>Eleutherozoa</taxon>
        <taxon>Echinozoa</taxon>
        <taxon>Holothuroidea</taxon>
        <taxon>Aspidochirotacea</taxon>
        <taxon>Aspidochirotida</taxon>
        <taxon>Stichopodidae</taxon>
        <taxon>Apostichopus</taxon>
    </lineage>
</organism>
<gene>
    <name evidence="4" type="ORF">BSL78_28337</name>
</gene>
<comment type="caution">
    <text evidence="4">The sequence shown here is derived from an EMBL/GenBank/DDBJ whole genome shotgun (WGS) entry which is preliminary data.</text>
</comment>
<dbReference type="InterPro" id="IPR001611">
    <property type="entry name" value="Leu-rich_rpt"/>
</dbReference>
<dbReference type="SUPFAM" id="SSF52075">
    <property type="entry name" value="Outer arm dynein light chain 1"/>
    <property type="match status" value="1"/>
</dbReference>
<reference evidence="4 5" key="1">
    <citation type="journal article" date="2017" name="PLoS Biol.">
        <title>The sea cucumber genome provides insights into morphological evolution and visceral regeneration.</title>
        <authorList>
            <person name="Zhang X."/>
            <person name="Sun L."/>
            <person name="Yuan J."/>
            <person name="Sun Y."/>
            <person name="Gao Y."/>
            <person name="Zhang L."/>
            <person name="Li S."/>
            <person name="Dai H."/>
            <person name="Hamel J.F."/>
            <person name="Liu C."/>
            <person name="Yu Y."/>
            <person name="Liu S."/>
            <person name="Lin W."/>
            <person name="Guo K."/>
            <person name="Jin S."/>
            <person name="Xu P."/>
            <person name="Storey K.B."/>
            <person name="Huan P."/>
            <person name="Zhang T."/>
            <person name="Zhou Y."/>
            <person name="Zhang J."/>
            <person name="Lin C."/>
            <person name="Li X."/>
            <person name="Xing L."/>
            <person name="Huo D."/>
            <person name="Sun M."/>
            <person name="Wang L."/>
            <person name="Mercier A."/>
            <person name="Li F."/>
            <person name="Yang H."/>
            <person name="Xiang J."/>
        </authorList>
    </citation>
    <scope>NUCLEOTIDE SEQUENCE [LARGE SCALE GENOMIC DNA]</scope>
    <source>
        <strain evidence="4">Shaxun</strain>
        <tissue evidence="4">Muscle</tissue>
    </source>
</reference>
<evidence type="ECO:0000313" key="5">
    <source>
        <dbReference type="Proteomes" id="UP000230750"/>
    </source>
</evidence>
<dbReference type="PANTHER" id="PTHR46652:SF3">
    <property type="entry name" value="LEUCINE-RICH REPEAT-CONTAINING PROTEIN 9"/>
    <property type="match status" value="1"/>
</dbReference>
<keyword evidence="2" id="KW-0677">Repeat</keyword>
<sequence>MALLAAQNVDSDLYGVTADSSQMLSFNNYTEEDTYNELNEISDQNLPKTEDERVSPTVSEQEPCQDGILDEESISSGLSNMGRTADGTEITFLHLTLPGYSLVDINILESYIYLQKLEVPYNKLTDLSVVSFMPFLVELDASHNEISKLLDFSPPQNLQEVDMSFNLIDEMGDLSAHHALTKLVLDKNYLSHISGIESCVALQHLSLAHNNIKKIENIENLSLKYLNL</sequence>
<feature type="non-terminal residue" evidence="4">
    <location>
        <position position="228"/>
    </location>
</feature>
<proteinExistence type="predicted"/>
<dbReference type="Proteomes" id="UP000230750">
    <property type="component" value="Unassembled WGS sequence"/>
</dbReference>
<dbReference type="InterPro" id="IPR032675">
    <property type="entry name" value="LRR_dom_sf"/>
</dbReference>
<evidence type="ECO:0000313" key="4">
    <source>
        <dbReference type="EMBL" id="PIK34834.1"/>
    </source>
</evidence>
<protein>
    <submittedName>
        <fullName evidence="4">Uncharacterized protein</fullName>
    </submittedName>
</protein>
<evidence type="ECO:0000256" key="2">
    <source>
        <dbReference type="ARBA" id="ARBA00022737"/>
    </source>
</evidence>
<evidence type="ECO:0000256" key="3">
    <source>
        <dbReference type="SAM" id="MobiDB-lite"/>
    </source>
</evidence>